<name>A0A2R5FWS8_NOSCO</name>
<evidence type="ECO:0000256" key="5">
    <source>
        <dbReference type="ARBA" id="ARBA00023244"/>
    </source>
</evidence>
<dbReference type="EMBL" id="BDUD01000001">
    <property type="protein sequence ID" value="GBG20104.1"/>
    <property type="molecule type" value="Genomic_DNA"/>
</dbReference>
<evidence type="ECO:0000256" key="7">
    <source>
        <dbReference type="ARBA" id="ARBA00054030"/>
    </source>
</evidence>
<evidence type="ECO:0000256" key="1">
    <source>
        <dbReference type="ARBA" id="ARBA00012162"/>
    </source>
</evidence>
<keyword evidence="5" id="KW-0627">Porphyrin biosynthesis</keyword>
<dbReference type="NCBIfam" id="TIGR01469">
    <property type="entry name" value="cobA_cysG_Cterm"/>
    <property type="match status" value="1"/>
</dbReference>
<evidence type="ECO:0000256" key="2">
    <source>
        <dbReference type="ARBA" id="ARBA00022603"/>
    </source>
</evidence>
<dbReference type="InterPro" id="IPR014777">
    <property type="entry name" value="4pyrrole_Mease_sub1"/>
</dbReference>
<dbReference type="EC" id="2.1.1.107" evidence="1"/>
<dbReference type="Gene3D" id="3.40.1010.10">
    <property type="entry name" value="Cobalt-precorrin-4 Transmethylase, Domain 1"/>
    <property type="match status" value="1"/>
</dbReference>
<dbReference type="PROSITE" id="PS00840">
    <property type="entry name" value="SUMT_2"/>
    <property type="match status" value="1"/>
</dbReference>
<feature type="domain" description="Tetrapyrrole biosynthesis uroporphyrinogen III synthase" evidence="10">
    <location>
        <begin position="310"/>
        <end position="545"/>
    </location>
</feature>
<evidence type="ECO:0000259" key="9">
    <source>
        <dbReference type="Pfam" id="PF00590"/>
    </source>
</evidence>
<protein>
    <recommendedName>
        <fullName evidence="1">uroporphyrinogen-III C-methyltransferase</fullName>
        <ecNumber evidence="1">2.1.1.107</ecNumber>
    </recommendedName>
</protein>
<dbReference type="FunFam" id="3.40.50.10090:FF:000001">
    <property type="entry name" value="Bifunctional uroporphyrinogen-III C-methyltransferase/uroporphyrinogen-III synthase"/>
    <property type="match status" value="1"/>
</dbReference>
<accession>A0A2R5FWS8</accession>
<proteinExistence type="inferred from homology"/>
<dbReference type="InterPro" id="IPR014776">
    <property type="entry name" value="4pyrrole_Mease_sub2"/>
</dbReference>
<dbReference type="Pfam" id="PF02602">
    <property type="entry name" value="HEM4"/>
    <property type="match status" value="1"/>
</dbReference>
<evidence type="ECO:0000313" key="12">
    <source>
        <dbReference type="Proteomes" id="UP000245124"/>
    </source>
</evidence>
<dbReference type="CDD" id="cd06578">
    <property type="entry name" value="HemD"/>
    <property type="match status" value="1"/>
</dbReference>
<dbReference type="Pfam" id="PF00590">
    <property type="entry name" value="TP_methylase"/>
    <property type="match status" value="1"/>
</dbReference>
<dbReference type="InterPro" id="IPR050161">
    <property type="entry name" value="Siro_Cobalamin_biosynth"/>
</dbReference>
<dbReference type="Gene3D" id="3.40.50.10090">
    <property type="match status" value="2"/>
</dbReference>
<dbReference type="PANTHER" id="PTHR45790:SF3">
    <property type="entry name" value="S-ADENOSYL-L-METHIONINE-DEPENDENT UROPORPHYRINOGEN III METHYLTRANSFERASE, CHLOROPLASTIC"/>
    <property type="match status" value="1"/>
</dbReference>
<comment type="function">
    <text evidence="7">Catalyzes the two successive C-2 and C-7 methylation reactions involved in the conversion of uroporphyrinogen III to precorrin-2 via the intermediate formation of precorrin-1. It is a step in the biosynthesis of both cobalamin (vitamin B12) and siroheme.</text>
</comment>
<dbReference type="SUPFAM" id="SSF53790">
    <property type="entry name" value="Tetrapyrrole methylase"/>
    <property type="match status" value="1"/>
</dbReference>
<dbReference type="PANTHER" id="PTHR45790">
    <property type="entry name" value="SIROHEME SYNTHASE-RELATED"/>
    <property type="match status" value="1"/>
</dbReference>
<dbReference type="SUPFAM" id="SSF69618">
    <property type="entry name" value="HemD-like"/>
    <property type="match status" value="1"/>
</dbReference>
<keyword evidence="4" id="KW-0949">S-adenosyl-L-methionine</keyword>
<gene>
    <name evidence="11" type="ORF">NIES4072_37770</name>
</gene>
<sequence length="554" mass="60403">MPNAQCPMPMTQEKGKVYLVGAGPGDVAYLTVKAYNLLAVAQVLVYDALVDAQLLQCVPPDCLKLDVGKRGGKPSTTQAEINKLLVKHCQQGKQVVRLKSGDPLIFGRCTSEIEALKASGCDFELVPGISSALAAPLLAGIPLTDPVLSRTFAVLTAHEPEVLDWEALSRLETLVILMGGQHLPEIVHQLVRHGRSHLTPIAIIRWAGTPRQQIWTAQLGNIVEQTTELSLSPAVIVIGEVVVLRKYLQPENIYLDEIIKQEPGEKCSQVPAVNESIFIPQPMLSNFPSSSLPLSGKTILVTRSVGQSSQFSDRLIALGATVIEMPTLEIGPPSCWEALDNAIAHLSDFDWLILTSTNAIDYFFERLNAQGKDSRALAGVKIAVVGEKTAYCLKQHSLQADFIPPNFIADSLVENFPEDLHGKKVLFPRVESGGREILVKELTLKGAKVIEVAAYQSCCPSGIPPEAQLALQNRKIDVITFASSKTVQFFCQLTNKIFSNNSDPSQFLEGVCIASIGPQTSKTCHFLFKRVDVEAQEYTLDGLTQALITWATNY</sequence>
<evidence type="ECO:0000256" key="6">
    <source>
        <dbReference type="ARBA" id="ARBA00023444"/>
    </source>
</evidence>
<comment type="similarity">
    <text evidence="8">Belongs to the precorrin methyltransferase family.</text>
</comment>
<dbReference type="InterPro" id="IPR035996">
    <property type="entry name" value="4pyrrol_Methylase_sf"/>
</dbReference>
<dbReference type="InterPro" id="IPR003754">
    <property type="entry name" value="4pyrrol_synth_uPrphyn_synth"/>
</dbReference>
<dbReference type="Proteomes" id="UP000245124">
    <property type="component" value="Unassembled WGS sequence"/>
</dbReference>
<dbReference type="GO" id="GO:0032259">
    <property type="term" value="P:methylation"/>
    <property type="evidence" value="ECO:0007669"/>
    <property type="project" value="UniProtKB-KW"/>
</dbReference>
<dbReference type="Gene3D" id="3.30.950.10">
    <property type="entry name" value="Methyltransferase, Cobalt-precorrin-4 Transmethylase, Domain 2"/>
    <property type="match status" value="1"/>
</dbReference>
<dbReference type="FunFam" id="3.40.1010.10:FF:000001">
    <property type="entry name" value="Siroheme synthase"/>
    <property type="match status" value="1"/>
</dbReference>
<dbReference type="InterPro" id="IPR003043">
    <property type="entry name" value="Uropor_MeTrfase_CS"/>
</dbReference>
<dbReference type="InterPro" id="IPR036108">
    <property type="entry name" value="4pyrrol_syn_uPrphyn_synt_sf"/>
</dbReference>
<feature type="domain" description="Tetrapyrrole methylase" evidence="9">
    <location>
        <begin position="16"/>
        <end position="222"/>
    </location>
</feature>
<comment type="caution">
    <text evidence="11">The sequence shown here is derived from an EMBL/GenBank/DDBJ whole genome shotgun (WGS) entry which is preliminary data.</text>
</comment>
<evidence type="ECO:0000313" key="11">
    <source>
        <dbReference type="EMBL" id="GBG20104.1"/>
    </source>
</evidence>
<dbReference type="NCBIfam" id="NF004790">
    <property type="entry name" value="PRK06136.1"/>
    <property type="match status" value="1"/>
</dbReference>
<comment type="pathway">
    <text evidence="6">Porphyrin-containing compound metabolism.</text>
</comment>
<dbReference type="AlphaFoldDB" id="A0A2R5FWS8"/>
<dbReference type="CDD" id="cd11642">
    <property type="entry name" value="SUMT"/>
    <property type="match status" value="1"/>
</dbReference>
<keyword evidence="3 8" id="KW-0808">Transferase</keyword>
<dbReference type="InterPro" id="IPR000878">
    <property type="entry name" value="4pyrrol_Mease"/>
</dbReference>
<evidence type="ECO:0000259" key="10">
    <source>
        <dbReference type="Pfam" id="PF02602"/>
    </source>
</evidence>
<evidence type="ECO:0000256" key="3">
    <source>
        <dbReference type="ARBA" id="ARBA00022679"/>
    </source>
</evidence>
<keyword evidence="12" id="KW-1185">Reference proteome</keyword>
<dbReference type="GO" id="GO:0004852">
    <property type="term" value="F:uroporphyrinogen-III synthase activity"/>
    <property type="evidence" value="ECO:0007669"/>
    <property type="project" value="InterPro"/>
</dbReference>
<reference evidence="11 12" key="1">
    <citation type="submission" date="2017-06" db="EMBL/GenBank/DDBJ databases">
        <title>Genome sequencing of cyanobaciteial culture collection at National Institute for Environmental Studies (NIES).</title>
        <authorList>
            <person name="Hirose Y."/>
            <person name="Shimura Y."/>
            <person name="Fujisawa T."/>
            <person name="Nakamura Y."/>
            <person name="Kawachi M."/>
        </authorList>
    </citation>
    <scope>NUCLEOTIDE SEQUENCE [LARGE SCALE GENOMIC DNA]</scope>
    <source>
        <strain evidence="11 12">NIES-4072</strain>
    </source>
</reference>
<dbReference type="InterPro" id="IPR006366">
    <property type="entry name" value="CobA/CysG_C"/>
</dbReference>
<dbReference type="GO" id="GO:0004851">
    <property type="term" value="F:uroporphyrin-III C-methyltransferase activity"/>
    <property type="evidence" value="ECO:0007669"/>
    <property type="project" value="UniProtKB-EC"/>
</dbReference>
<evidence type="ECO:0000256" key="4">
    <source>
        <dbReference type="ARBA" id="ARBA00022691"/>
    </source>
</evidence>
<organism evidence="11 12">
    <name type="scientific">Nostoc commune NIES-4072</name>
    <dbReference type="NCBI Taxonomy" id="2005467"/>
    <lineage>
        <taxon>Bacteria</taxon>
        <taxon>Bacillati</taxon>
        <taxon>Cyanobacteriota</taxon>
        <taxon>Cyanophyceae</taxon>
        <taxon>Nostocales</taxon>
        <taxon>Nostocaceae</taxon>
        <taxon>Nostoc</taxon>
    </lineage>
</organism>
<dbReference type="PROSITE" id="PS00839">
    <property type="entry name" value="SUMT_1"/>
    <property type="match status" value="1"/>
</dbReference>
<evidence type="ECO:0000256" key="8">
    <source>
        <dbReference type="RuleBase" id="RU003960"/>
    </source>
</evidence>
<keyword evidence="2 8" id="KW-0489">Methyltransferase</keyword>
<dbReference type="GO" id="GO:0019354">
    <property type="term" value="P:siroheme biosynthetic process"/>
    <property type="evidence" value="ECO:0007669"/>
    <property type="project" value="InterPro"/>
</dbReference>